<dbReference type="Proteomes" id="UP000317650">
    <property type="component" value="Chromosome 8"/>
</dbReference>
<feature type="region of interest" description="Disordered" evidence="7">
    <location>
        <begin position="200"/>
        <end position="234"/>
    </location>
</feature>
<comment type="caution">
    <text evidence="9">The sequence shown here is derived from an EMBL/GenBank/DDBJ whole genome shotgun (WGS) entry which is preliminary data.</text>
</comment>
<evidence type="ECO:0000256" key="3">
    <source>
        <dbReference type="ARBA" id="ARBA00023015"/>
    </source>
</evidence>
<keyword evidence="2 6" id="KW-0678">Repressor</keyword>
<proteinExistence type="predicted"/>
<evidence type="ECO:0000313" key="9">
    <source>
        <dbReference type="EMBL" id="THU69744.1"/>
    </source>
</evidence>
<keyword evidence="10" id="KW-1185">Reference proteome</keyword>
<dbReference type="InterPro" id="IPR038933">
    <property type="entry name" value="Ovate"/>
</dbReference>
<feature type="domain" description="OVATE" evidence="8">
    <location>
        <begin position="136"/>
        <end position="195"/>
    </location>
</feature>
<organism evidence="9 10">
    <name type="scientific">Musa balbisiana</name>
    <name type="common">Banana</name>
    <dbReference type="NCBI Taxonomy" id="52838"/>
    <lineage>
        <taxon>Eukaryota</taxon>
        <taxon>Viridiplantae</taxon>
        <taxon>Streptophyta</taxon>
        <taxon>Embryophyta</taxon>
        <taxon>Tracheophyta</taxon>
        <taxon>Spermatophyta</taxon>
        <taxon>Magnoliopsida</taxon>
        <taxon>Liliopsida</taxon>
        <taxon>Zingiberales</taxon>
        <taxon>Musaceae</taxon>
        <taxon>Musa</taxon>
    </lineage>
</organism>
<dbReference type="AlphaFoldDB" id="A0A4S8K4K5"/>
<comment type="function">
    <text evidence="6">Transcriptional repressor that regulates multiple aspects of plant growth and development.</text>
</comment>
<gene>
    <name evidence="9" type="ORF">C4D60_Mb08t17630</name>
</gene>
<evidence type="ECO:0000313" key="10">
    <source>
        <dbReference type="Proteomes" id="UP000317650"/>
    </source>
</evidence>
<dbReference type="PANTHER" id="PTHR33057:SF202">
    <property type="entry name" value="TRANSCRIPTION REPRESSOR"/>
    <property type="match status" value="1"/>
</dbReference>
<evidence type="ECO:0000256" key="6">
    <source>
        <dbReference type="RuleBase" id="RU367028"/>
    </source>
</evidence>
<reference evidence="9 10" key="1">
    <citation type="journal article" date="2019" name="Nat. Plants">
        <title>Genome sequencing of Musa balbisiana reveals subgenome evolution and function divergence in polyploid bananas.</title>
        <authorList>
            <person name="Yao X."/>
        </authorList>
    </citation>
    <scope>NUCLEOTIDE SEQUENCE [LARGE SCALE GENOMIC DNA]</scope>
    <source>
        <strain evidence="10">cv. DH-PKW</strain>
        <tissue evidence="9">Leaves</tissue>
    </source>
</reference>
<dbReference type="GO" id="GO:0005634">
    <property type="term" value="C:nucleus"/>
    <property type="evidence" value="ECO:0007669"/>
    <property type="project" value="UniProtKB-SubCell"/>
</dbReference>
<evidence type="ECO:0000256" key="2">
    <source>
        <dbReference type="ARBA" id="ARBA00022491"/>
    </source>
</evidence>
<dbReference type="NCBIfam" id="TIGR01568">
    <property type="entry name" value="A_thal_3678"/>
    <property type="match status" value="1"/>
</dbReference>
<evidence type="ECO:0000259" key="8">
    <source>
        <dbReference type="PROSITE" id="PS51754"/>
    </source>
</evidence>
<keyword evidence="5 6" id="KW-0539">Nucleus</keyword>
<name>A0A4S8K4K5_MUSBA</name>
<feature type="region of interest" description="Disordered" evidence="7">
    <location>
        <begin position="31"/>
        <end position="52"/>
    </location>
</feature>
<evidence type="ECO:0000256" key="7">
    <source>
        <dbReference type="SAM" id="MobiDB-lite"/>
    </source>
</evidence>
<feature type="region of interest" description="Disordered" evidence="7">
    <location>
        <begin position="71"/>
        <end position="94"/>
    </location>
</feature>
<evidence type="ECO:0000256" key="1">
    <source>
        <dbReference type="ARBA" id="ARBA00004123"/>
    </source>
</evidence>
<dbReference type="STRING" id="52838.A0A4S8K4K5"/>
<evidence type="ECO:0000256" key="5">
    <source>
        <dbReference type="ARBA" id="ARBA00023242"/>
    </source>
</evidence>
<accession>A0A4S8K4K5</accession>
<feature type="compositionally biased region" description="Low complexity" evidence="7">
    <location>
        <begin position="71"/>
        <end position="81"/>
    </location>
</feature>
<keyword evidence="4 6" id="KW-0804">Transcription</keyword>
<feature type="compositionally biased region" description="Low complexity" evidence="7">
    <location>
        <begin position="200"/>
        <end position="214"/>
    </location>
</feature>
<evidence type="ECO:0000256" key="4">
    <source>
        <dbReference type="ARBA" id="ARBA00023163"/>
    </source>
</evidence>
<dbReference type="PROSITE" id="PS51754">
    <property type="entry name" value="OVATE"/>
    <property type="match status" value="1"/>
</dbReference>
<dbReference type="EMBL" id="PYDT01000002">
    <property type="protein sequence ID" value="THU69744.1"/>
    <property type="molecule type" value="Genomic_DNA"/>
</dbReference>
<dbReference type="GO" id="GO:0045892">
    <property type="term" value="P:negative regulation of DNA-templated transcription"/>
    <property type="evidence" value="ECO:0007669"/>
    <property type="project" value="UniProtKB-UniRule"/>
</dbReference>
<comment type="subcellular location">
    <subcellularLocation>
        <location evidence="1 6">Nucleus</location>
    </subcellularLocation>
</comment>
<protein>
    <recommendedName>
        <fullName evidence="6">Transcription repressor</fullName>
    </recommendedName>
    <alternativeName>
        <fullName evidence="6">Ovate family protein</fullName>
    </alternativeName>
</protein>
<keyword evidence="3 6" id="KW-0805">Transcription regulation</keyword>
<dbReference type="Pfam" id="PF04844">
    <property type="entry name" value="Ovate"/>
    <property type="match status" value="1"/>
</dbReference>
<dbReference type="PANTHER" id="PTHR33057">
    <property type="entry name" value="TRANSCRIPTION REPRESSOR OFP7-RELATED"/>
    <property type="match status" value="1"/>
</dbReference>
<sequence length="234" mass="25780">MSSRPRMLVMRQPVVVDVGCSCRRRKLPLLFSSSPKTTKPPKSPCLPYSSTTTSSWETSITVTTNTTAAAVSSSSSSSSPSRYGDCTSSPSLGIDQPEILKKTTARGQRRTNKKKRNKCAGTTAGMKRVVEGSVAVVKESLDPCMDFRNSMLQMIVEMEIHEWEDLGDLLHRFLALNAPGHHHLILRAFAEAWNLVFAPSSPSASTSTSTFSPPRRQRPNYLERDSWGEGEDES</sequence>
<dbReference type="InterPro" id="IPR006458">
    <property type="entry name" value="Ovate_C"/>
</dbReference>